<evidence type="ECO:0000313" key="8">
    <source>
        <dbReference type="Proteomes" id="UP000258309"/>
    </source>
</evidence>
<evidence type="ECO:0000313" key="7">
    <source>
        <dbReference type="EMBL" id="RFU32432.1"/>
    </source>
</evidence>
<dbReference type="OMA" id="IMATIEL"/>
<dbReference type="GO" id="GO:0016020">
    <property type="term" value="C:membrane"/>
    <property type="evidence" value="ECO:0007669"/>
    <property type="project" value="UniProtKB-SubCell"/>
</dbReference>
<dbReference type="Proteomes" id="UP000258309">
    <property type="component" value="Unassembled WGS sequence"/>
</dbReference>
<feature type="transmembrane region" description="Helical" evidence="5">
    <location>
        <begin position="6"/>
        <end position="26"/>
    </location>
</feature>
<keyword evidence="2 5" id="KW-0812">Transmembrane</keyword>
<feature type="transmembrane region" description="Helical" evidence="5">
    <location>
        <begin position="321"/>
        <end position="341"/>
    </location>
</feature>
<evidence type="ECO:0000256" key="5">
    <source>
        <dbReference type="RuleBase" id="RU004379"/>
    </source>
</evidence>
<feature type="transmembrane region" description="Helical" evidence="5">
    <location>
        <begin position="206"/>
        <end position="225"/>
    </location>
</feature>
<dbReference type="PANTHER" id="PTHR23291">
    <property type="entry name" value="BAX INHIBITOR-RELATED"/>
    <property type="match status" value="1"/>
</dbReference>
<dbReference type="EMBL" id="NCSJ02000055">
    <property type="protein sequence ID" value="RFU32432.1"/>
    <property type="molecule type" value="Genomic_DNA"/>
</dbReference>
<keyword evidence="4 5" id="KW-0472">Membrane</keyword>
<feature type="region of interest" description="Disordered" evidence="6">
    <location>
        <begin position="74"/>
        <end position="121"/>
    </location>
</feature>
<dbReference type="CDD" id="cd10429">
    <property type="entry name" value="GAAP_like"/>
    <property type="match status" value="1"/>
</dbReference>
<feature type="non-terminal residue" evidence="7">
    <location>
        <position position="347"/>
    </location>
</feature>
<evidence type="ECO:0000256" key="2">
    <source>
        <dbReference type="ARBA" id="ARBA00022692"/>
    </source>
</evidence>
<name>A0A3E2HGZ1_SCYLI</name>
<feature type="non-terminal residue" evidence="7">
    <location>
        <position position="1"/>
    </location>
</feature>
<dbReference type="PANTHER" id="PTHR23291:SF50">
    <property type="entry name" value="PROTEIN LIFEGUARD 4"/>
    <property type="match status" value="1"/>
</dbReference>
<evidence type="ECO:0000256" key="3">
    <source>
        <dbReference type="ARBA" id="ARBA00022989"/>
    </source>
</evidence>
<comment type="caution">
    <text evidence="7">The sequence shown here is derived from an EMBL/GenBank/DDBJ whole genome shotgun (WGS) entry which is preliminary data.</text>
</comment>
<feature type="transmembrane region" description="Helical" evidence="5">
    <location>
        <begin position="146"/>
        <end position="167"/>
    </location>
</feature>
<feature type="transmembrane region" description="Helical" evidence="5">
    <location>
        <begin position="231"/>
        <end position="251"/>
    </location>
</feature>
<evidence type="ECO:0000256" key="4">
    <source>
        <dbReference type="ARBA" id="ARBA00023136"/>
    </source>
</evidence>
<gene>
    <name evidence="7" type="ORF">B7463_g3927</name>
</gene>
<dbReference type="OrthoDB" id="7933078at2759"/>
<sequence length="347" mass="38132">MVNYALSLLVLGAMVFLFLQVVDGTYTSTGLAQKSSLCVSLSPSNAQLNCFSSNVLEGLMCTAKNVAMPAGENTVAAPQRDSLDETSGYSRPPPSYEDEPSSSSDQAALLGGGPRSSEDNVPDDFKFGGMVAEATIDIRMQFVRKVYAILTVQLIATAVLSAISFFSTSYRTWIQTNQWMMWVSLFGAIGFMLLTYWKRKSYPTNLLFLSGFTALEAYAISVVTSFYESRIVLQAVLLTAGIFVALTIFACQSKYDFTSWAGVLFGGLWALILFGFVAAFFPYNSTVELMYSGIAALIFSSYILVDTQLVMRHYHVEEEIAAAISLYLDIINLFLAILRILNSQQNN</sequence>
<evidence type="ECO:0000256" key="1">
    <source>
        <dbReference type="ARBA" id="ARBA00004141"/>
    </source>
</evidence>
<organism evidence="7 8">
    <name type="scientific">Scytalidium lignicola</name>
    <name type="common">Hyphomycete</name>
    <dbReference type="NCBI Taxonomy" id="5539"/>
    <lineage>
        <taxon>Eukaryota</taxon>
        <taxon>Fungi</taxon>
        <taxon>Dikarya</taxon>
        <taxon>Ascomycota</taxon>
        <taxon>Pezizomycotina</taxon>
        <taxon>Leotiomycetes</taxon>
        <taxon>Leotiomycetes incertae sedis</taxon>
        <taxon>Scytalidium</taxon>
    </lineage>
</organism>
<reference evidence="7 8" key="1">
    <citation type="submission" date="2018-05" db="EMBL/GenBank/DDBJ databases">
        <title>Draft genome sequence of Scytalidium lignicola DSM 105466, a ubiquitous saprotrophic fungus.</title>
        <authorList>
            <person name="Buettner E."/>
            <person name="Gebauer A.M."/>
            <person name="Hofrichter M."/>
            <person name="Liers C."/>
            <person name="Kellner H."/>
        </authorList>
    </citation>
    <scope>NUCLEOTIDE SEQUENCE [LARGE SCALE GENOMIC DNA]</scope>
    <source>
        <strain evidence="7 8">DSM 105466</strain>
    </source>
</reference>
<dbReference type="InterPro" id="IPR006214">
    <property type="entry name" value="Bax_inhibitor_1-related"/>
</dbReference>
<protein>
    <submittedName>
        <fullName evidence="7">Uncharacterized protein</fullName>
    </submittedName>
</protein>
<keyword evidence="3 5" id="KW-1133">Transmembrane helix</keyword>
<keyword evidence="8" id="KW-1185">Reference proteome</keyword>
<proteinExistence type="inferred from homology"/>
<dbReference type="STRING" id="5539.A0A3E2HGZ1"/>
<evidence type="ECO:0000256" key="6">
    <source>
        <dbReference type="SAM" id="MobiDB-lite"/>
    </source>
</evidence>
<feature type="transmembrane region" description="Helical" evidence="5">
    <location>
        <begin position="179"/>
        <end position="197"/>
    </location>
</feature>
<dbReference type="AlphaFoldDB" id="A0A3E2HGZ1"/>
<feature type="transmembrane region" description="Helical" evidence="5">
    <location>
        <begin position="263"/>
        <end position="283"/>
    </location>
</feature>
<dbReference type="Pfam" id="PF01027">
    <property type="entry name" value="Bax1-I"/>
    <property type="match status" value="1"/>
</dbReference>
<accession>A0A3E2HGZ1</accession>
<comment type="similarity">
    <text evidence="5">Belongs to the BI1 family.</text>
</comment>
<comment type="subcellular location">
    <subcellularLocation>
        <location evidence="1">Membrane</location>
        <topology evidence="1">Multi-pass membrane protein</topology>
    </subcellularLocation>
</comment>